<protein>
    <submittedName>
        <fullName evidence="1">Uncharacterized protein</fullName>
    </submittedName>
</protein>
<evidence type="ECO:0000313" key="2">
    <source>
        <dbReference type="Proteomes" id="UP001054902"/>
    </source>
</evidence>
<name>A0AAD3H5K5_9STRA</name>
<organism evidence="1 2">
    <name type="scientific">Chaetoceros tenuissimus</name>
    <dbReference type="NCBI Taxonomy" id="426638"/>
    <lineage>
        <taxon>Eukaryota</taxon>
        <taxon>Sar</taxon>
        <taxon>Stramenopiles</taxon>
        <taxon>Ochrophyta</taxon>
        <taxon>Bacillariophyta</taxon>
        <taxon>Coscinodiscophyceae</taxon>
        <taxon>Chaetocerotophycidae</taxon>
        <taxon>Chaetocerotales</taxon>
        <taxon>Chaetocerotaceae</taxon>
        <taxon>Chaetoceros</taxon>
    </lineage>
</organism>
<comment type="caution">
    <text evidence="1">The sequence shown here is derived from an EMBL/GenBank/DDBJ whole genome shotgun (WGS) entry which is preliminary data.</text>
</comment>
<keyword evidence="2" id="KW-1185">Reference proteome</keyword>
<reference evidence="1 2" key="1">
    <citation type="journal article" date="2021" name="Sci. Rep.">
        <title>The genome of the diatom Chaetoceros tenuissimus carries an ancient integrated fragment of an extant virus.</title>
        <authorList>
            <person name="Hongo Y."/>
            <person name="Kimura K."/>
            <person name="Takaki Y."/>
            <person name="Yoshida Y."/>
            <person name="Baba S."/>
            <person name="Kobayashi G."/>
            <person name="Nagasaki K."/>
            <person name="Hano T."/>
            <person name="Tomaru Y."/>
        </authorList>
    </citation>
    <scope>NUCLEOTIDE SEQUENCE [LARGE SCALE GENOMIC DNA]</scope>
    <source>
        <strain evidence="1 2">NIES-3715</strain>
    </source>
</reference>
<proteinExistence type="predicted"/>
<gene>
    <name evidence="1" type="ORF">CTEN210_07706</name>
</gene>
<dbReference type="AlphaFoldDB" id="A0AAD3H5K5"/>
<dbReference type="EMBL" id="BLLK01000045">
    <property type="protein sequence ID" value="GFH51230.1"/>
    <property type="molecule type" value="Genomic_DNA"/>
</dbReference>
<sequence>MVAIIAKVVGSLSTAILTFASARNMLETTHITSLVQNEKDSIEKILEQRFDPLLTQYISNDDSGNLFVCPKGKCSTEILEDLKKMKRKDLLLLFLLCDAPLDEKDIHGDWDGVLLNNNSVLTTVSGFITNQLFGRKYGNWRGKTFGSSDSEGSIGMNRFDDEKGGDAQTPKITKEHSFAYSITDSKFLGQGVLLDYCAYQGFLSPWKSMKDEVRVLKAPTERDGVLLGFGSLGWSGGFLNSQPFCLIQE</sequence>
<dbReference type="Proteomes" id="UP001054902">
    <property type="component" value="Unassembled WGS sequence"/>
</dbReference>
<evidence type="ECO:0000313" key="1">
    <source>
        <dbReference type="EMBL" id="GFH51230.1"/>
    </source>
</evidence>
<accession>A0AAD3H5K5</accession>